<sequence>MQEMARRPRRHDATVGLTSAATPLNAGKKSSLSTLNQDGTMALARTSGHVLANPDNMAVFWSRRNQLKLRKTLQVYGEVNGELHLCQNSGRCPQ</sequence>
<proteinExistence type="predicted"/>
<evidence type="ECO:0000313" key="2">
    <source>
        <dbReference type="EMBL" id="KAK2158736.1"/>
    </source>
</evidence>
<feature type="compositionally biased region" description="Polar residues" evidence="1">
    <location>
        <begin position="16"/>
        <end position="33"/>
    </location>
</feature>
<organism evidence="2 3">
    <name type="scientific">Ridgeia piscesae</name>
    <name type="common">Tubeworm</name>
    <dbReference type="NCBI Taxonomy" id="27915"/>
    <lineage>
        <taxon>Eukaryota</taxon>
        <taxon>Metazoa</taxon>
        <taxon>Spiralia</taxon>
        <taxon>Lophotrochozoa</taxon>
        <taxon>Annelida</taxon>
        <taxon>Polychaeta</taxon>
        <taxon>Sedentaria</taxon>
        <taxon>Canalipalpata</taxon>
        <taxon>Sabellida</taxon>
        <taxon>Siboglinidae</taxon>
        <taxon>Ridgeia</taxon>
    </lineage>
</organism>
<protein>
    <submittedName>
        <fullName evidence="2">Uncharacterized protein</fullName>
    </submittedName>
</protein>
<feature type="region of interest" description="Disordered" evidence="1">
    <location>
        <begin position="1"/>
        <end position="33"/>
    </location>
</feature>
<reference evidence="2" key="1">
    <citation type="journal article" date="2023" name="Mol. Biol. Evol.">
        <title>Third-Generation Sequencing Reveals the Adaptive Role of the Epigenome in Three Deep-Sea Polychaetes.</title>
        <authorList>
            <person name="Perez M."/>
            <person name="Aroh O."/>
            <person name="Sun Y."/>
            <person name="Lan Y."/>
            <person name="Juniper S.K."/>
            <person name="Young C.R."/>
            <person name="Angers B."/>
            <person name="Qian P.Y."/>
        </authorList>
    </citation>
    <scope>NUCLEOTIDE SEQUENCE</scope>
    <source>
        <strain evidence="2">R07B-5</strain>
    </source>
</reference>
<dbReference type="Proteomes" id="UP001209878">
    <property type="component" value="Unassembled WGS sequence"/>
</dbReference>
<accession>A0AAD9JTN5</accession>
<name>A0AAD9JTN5_RIDPI</name>
<gene>
    <name evidence="2" type="ORF">NP493_1776g00004</name>
</gene>
<evidence type="ECO:0000313" key="3">
    <source>
        <dbReference type="Proteomes" id="UP001209878"/>
    </source>
</evidence>
<evidence type="ECO:0000256" key="1">
    <source>
        <dbReference type="SAM" id="MobiDB-lite"/>
    </source>
</evidence>
<dbReference type="AlphaFoldDB" id="A0AAD9JTN5"/>
<keyword evidence="3" id="KW-1185">Reference proteome</keyword>
<dbReference type="EMBL" id="JAODUO010001772">
    <property type="protein sequence ID" value="KAK2158736.1"/>
    <property type="molecule type" value="Genomic_DNA"/>
</dbReference>
<comment type="caution">
    <text evidence="2">The sequence shown here is derived from an EMBL/GenBank/DDBJ whole genome shotgun (WGS) entry which is preliminary data.</text>
</comment>